<proteinExistence type="predicted"/>
<dbReference type="EMBL" id="JACGCI010000068">
    <property type="protein sequence ID" value="KAF6748849.1"/>
    <property type="molecule type" value="Genomic_DNA"/>
</dbReference>
<dbReference type="Proteomes" id="UP000521943">
    <property type="component" value="Unassembled WGS sequence"/>
</dbReference>
<reference evidence="2 3" key="1">
    <citation type="submission" date="2020-07" db="EMBL/GenBank/DDBJ databases">
        <title>Comparative genomics of pyrophilous fungi reveals a link between fire events and developmental genes.</title>
        <authorList>
            <consortium name="DOE Joint Genome Institute"/>
            <person name="Steindorff A.S."/>
            <person name="Carver A."/>
            <person name="Calhoun S."/>
            <person name="Stillman K."/>
            <person name="Liu H."/>
            <person name="Lipzen A."/>
            <person name="Pangilinan J."/>
            <person name="Labutti K."/>
            <person name="Bruns T.D."/>
            <person name="Grigoriev I.V."/>
        </authorList>
    </citation>
    <scope>NUCLEOTIDE SEQUENCE [LARGE SCALE GENOMIC DNA]</scope>
    <source>
        <strain evidence="2 3">CBS 144469</strain>
    </source>
</reference>
<evidence type="ECO:0000313" key="3">
    <source>
        <dbReference type="Proteomes" id="UP000521943"/>
    </source>
</evidence>
<sequence length="466" mass="52737">MTSSLQSLAMNWDMVCHDVNSRRKDRDAIRPKPNSQYAPLRNIQEDDLEGRYKPSLDVLGKRRRNEILYIDSDEENVASHVHQKRKVVSDKENKPSGSMSNSKGGAGSLYGAAGSYARRDHRNDPATVRASTSSLQPSAKPAPPGLPYRKHDRHWNLDGSLIVRIEGVGYKLCRSRIVKESEWFAAILAHQEEVSRNVLRHERAENGDSIPIITLDEVVGSVMDWERLVDALDDAITYLHAPPSHDHLYSVLRVSHALGFRSFEAWAKRVVIESWSSGPTGTRHPCGVNAATALALGRQFEMPALVERVMYQLMKENEFGLTLGDTDDEDRKPRMGGAEAADLSREDRGQLAGVQSWLRERWMEETSRIPMDFLPCEGPPKLASGKRCVGKRAMAAHDVFRRVVVDTEFRREWRNDVVGGFEALGKIRWKAEGGFCMHCVDRLKEMWQEKGEAVWENCVNLLRIQK</sequence>
<dbReference type="AlphaFoldDB" id="A0A8H6M0J8"/>
<keyword evidence="3" id="KW-1185">Reference proteome</keyword>
<feature type="region of interest" description="Disordered" evidence="1">
    <location>
        <begin position="21"/>
        <end position="46"/>
    </location>
</feature>
<evidence type="ECO:0000256" key="1">
    <source>
        <dbReference type="SAM" id="MobiDB-lite"/>
    </source>
</evidence>
<comment type="caution">
    <text evidence="2">The sequence shown here is derived from an EMBL/GenBank/DDBJ whole genome shotgun (WGS) entry which is preliminary data.</text>
</comment>
<dbReference type="OrthoDB" id="2746456at2759"/>
<feature type="region of interest" description="Disordered" evidence="1">
    <location>
        <begin position="78"/>
        <end position="150"/>
    </location>
</feature>
<evidence type="ECO:0008006" key="4">
    <source>
        <dbReference type="Google" id="ProtNLM"/>
    </source>
</evidence>
<feature type="region of interest" description="Disordered" evidence="1">
    <location>
        <begin position="322"/>
        <end position="345"/>
    </location>
</feature>
<protein>
    <recommendedName>
        <fullName evidence="4">BTB domain-containing protein</fullName>
    </recommendedName>
</protein>
<feature type="compositionally biased region" description="Basic and acidic residues" evidence="1">
    <location>
        <begin position="21"/>
        <end position="30"/>
    </location>
</feature>
<organism evidence="2 3">
    <name type="scientific">Ephemerocybe angulata</name>
    <dbReference type="NCBI Taxonomy" id="980116"/>
    <lineage>
        <taxon>Eukaryota</taxon>
        <taxon>Fungi</taxon>
        <taxon>Dikarya</taxon>
        <taxon>Basidiomycota</taxon>
        <taxon>Agaricomycotina</taxon>
        <taxon>Agaricomycetes</taxon>
        <taxon>Agaricomycetidae</taxon>
        <taxon>Agaricales</taxon>
        <taxon>Agaricineae</taxon>
        <taxon>Psathyrellaceae</taxon>
        <taxon>Ephemerocybe</taxon>
    </lineage>
</organism>
<accession>A0A8H6M0J8</accession>
<evidence type="ECO:0000313" key="2">
    <source>
        <dbReference type="EMBL" id="KAF6748849.1"/>
    </source>
</evidence>
<gene>
    <name evidence="2" type="ORF">DFP72DRAFT_554680</name>
</gene>
<name>A0A8H6M0J8_9AGAR</name>